<dbReference type="PANTHER" id="PTHR14614">
    <property type="entry name" value="HEPATOCELLULAR CARCINOMA-ASSOCIATED ANTIGEN"/>
    <property type="match status" value="1"/>
</dbReference>
<dbReference type="CDD" id="cd02440">
    <property type="entry name" value="AdoMet_MTases"/>
    <property type="match status" value="1"/>
</dbReference>
<dbReference type="Pfam" id="PF13649">
    <property type="entry name" value="Methyltransf_25"/>
    <property type="match status" value="1"/>
</dbReference>
<keyword evidence="3" id="KW-1185">Reference proteome</keyword>
<dbReference type="Proteomes" id="UP000005953">
    <property type="component" value="Unassembled WGS sequence"/>
</dbReference>
<dbReference type="EMBL" id="AAOE01000009">
    <property type="protein sequence ID" value="EAR09548.1"/>
    <property type="molecule type" value="Genomic_DNA"/>
</dbReference>
<dbReference type="PANTHER" id="PTHR14614:SF109">
    <property type="entry name" value="RIBOSOMAL LYSINE N-METHYLTRANSFERASE 5"/>
    <property type="match status" value="1"/>
</dbReference>
<dbReference type="AlphaFoldDB" id="A4BE70"/>
<evidence type="ECO:0000313" key="3">
    <source>
        <dbReference type="Proteomes" id="UP000005953"/>
    </source>
</evidence>
<name>A4BE70_9GAMM</name>
<gene>
    <name evidence="2" type="ORF">MED297_12492</name>
</gene>
<dbReference type="InterPro" id="IPR019410">
    <property type="entry name" value="Methyltransf_16"/>
</dbReference>
<dbReference type="Gene3D" id="3.40.50.150">
    <property type="entry name" value="Vaccinia Virus protein VP39"/>
    <property type="match status" value="1"/>
</dbReference>
<organism evidence="2 3">
    <name type="scientific">Reinekea blandensis MED297</name>
    <dbReference type="NCBI Taxonomy" id="314283"/>
    <lineage>
        <taxon>Bacteria</taxon>
        <taxon>Pseudomonadati</taxon>
        <taxon>Pseudomonadota</taxon>
        <taxon>Gammaproteobacteria</taxon>
        <taxon>Oceanospirillales</taxon>
        <taxon>Saccharospirillaceae</taxon>
        <taxon>Reinekea</taxon>
    </lineage>
</organism>
<dbReference type="SUPFAM" id="SSF53335">
    <property type="entry name" value="S-adenosyl-L-methionine-dependent methyltransferases"/>
    <property type="match status" value="1"/>
</dbReference>
<dbReference type="RefSeq" id="WP_008042248.1">
    <property type="nucleotide sequence ID" value="NZ_CH724149.1"/>
</dbReference>
<accession>A4BE70</accession>
<protein>
    <recommendedName>
        <fullName evidence="1">Methyltransferase domain-containing protein</fullName>
    </recommendedName>
</protein>
<sequence length="202" mass="22581">MSDHLIEAHGITCLLPSHPDIKSITKAVGGASIHGTKVWDASFVLMDFLNIDGLPAKSRILDIGCGWGPLTCYLAKRQNAKVISVDADEAVEPYLQLHAAENNVPVYFWQNTVSGLSRDDLSIADIVIGGDICFWDSLRDEWKTLLKRASKVGVKTVFLADPGRSPFNELVDWADERFDCQLWEHEITEPVKSEHYILQVNF</sequence>
<dbReference type="HOGENOM" id="CLU_088956_0_0_6"/>
<evidence type="ECO:0000259" key="1">
    <source>
        <dbReference type="Pfam" id="PF13649"/>
    </source>
</evidence>
<dbReference type="OrthoDB" id="264333at2"/>
<comment type="caution">
    <text evidence="2">The sequence shown here is derived from an EMBL/GenBank/DDBJ whole genome shotgun (WGS) entry which is preliminary data.</text>
</comment>
<reference evidence="2 3" key="1">
    <citation type="submission" date="2006-02" db="EMBL/GenBank/DDBJ databases">
        <authorList>
            <person name="Pinhassi J."/>
            <person name="Pedros-Alio C."/>
            <person name="Ferriera S."/>
            <person name="Johnson J."/>
            <person name="Kravitz S."/>
            <person name="Halpern A."/>
            <person name="Remington K."/>
            <person name="Beeson K."/>
            <person name="Tran B."/>
            <person name="Rogers Y.-H."/>
            <person name="Friedman R."/>
            <person name="Venter J.C."/>
        </authorList>
    </citation>
    <scope>NUCLEOTIDE SEQUENCE [LARGE SCALE GENOMIC DNA]</scope>
    <source>
        <strain evidence="2 3">MED297</strain>
    </source>
</reference>
<proteinExistence type="predicted"/>
<evidence type="ECO:0000313" key="2">
    <source>
        <dbReference type="EMBL" id="EAR09548.1"/>
    </source>
</evidence>
<feature type="domain" description="Methyltransferase" evidence="1">
    <location>
        <begin position="60"/>
        <end position="150"/>
    </location>
</feature>
<dbReference type="InterPro" id="IPR041698">
    <property type="entry name" value="Methyltransf_25"/>
</dbReference>
<dbReference type="InterPro" id="IPR029063">
    <property type="entry name" value="SAM-dependent_MTases_sf"/>
</dbReference>
<dbReference type="STRING" id="314283.MED297_12492"/>